<gene>
    <name evidence="1" type="ORF">A2519_19940</name>
</gene>
<dbReference type="Proteomes" id="UP000179243">
    <property type="component" value="Unassembled WGS sequence"/>
</dbReference>
<dbReference type="EMBL" id="MFYX01000141">
    <property type="protein sequence ID" value="OGK00741.1"/>
    <property type="molecule type" value="Genomic_DNA"/>
</dbReference>
<comment type="caution">
    <text evidence="1">The sequence shown here is derived from an EMBL/GenBank/DDBJ whole genome shotgun (WGS) entry which is preliminary data.</text>
</comment>
<name>A0A1F7F279_UNCRA</name>
<proteinExistence type="predicted"/>
<evidence type="ECO:0000313" key="1">
    <source>
        <dbReference type="EMBL" id="OGK00741.1"/>
    </source>
</evidence>
<reference evidence="1 2" key="1">
    <citation type="journal article" date="2016" name="Nat. Commun.">
        <title>Thousands of microbial genomes shed light on interconnected biogeochemical processes in an aquifer system.</title>
        <authorList>
            <person name="Anantharaman K."/>
            <person name="Brown C.T."/>
            <person name="Hug L.A."/>
            <person name="Sharon I."/>
            <person name="Castelle C.J."/>
            <person name="Probst A.J."/>
            <person name="Thomas B.C."/>
            <person name="Singh A."/>
            <person name="Wilkins M.J."/>
            <person name="Karaoz U."/>
            <person name="Brodie E.L."/>
            <person name="Williams K.H."/>
            <person name="Hubbard S.S."/>
            <person name="Banfield J.F."/>
        </authorList>
    </citation>
    <scope>NUCLEOTIDE SEQUENCE [LARGE SCALE GENOMIC DNA]</scope>
</reference>
<accession>A0A1F7F279</accession>
<dbReference type="AlphaFoldDB" id="A0A1F7F279"/>
<sequence length="583" mass="67484">MMLPSLIVAQAPHRFSKPVTEKTPTVWITSDTYKISPKNGNAMEGLLHAYWGEPLDRIRTKNHIWDSEKNEIRLSGARKEIISFQIVLPNVEKAELSFDAASEPDMVRAIEVFWEWNVSIDGVFIPDALVPAAGSKGWFPLSFSEDSMKERAVRVLWVDITIPEQTDPGDHVLPFTLTFGATKHTMKVLLTVYPFTIPDASSLIAECNSYGGIETAVPGMQAGTPEYWDFVRKVFILAHDHRGTLNILPYSQSGKWVHDIFIDTARYDAYMGPFLSGKAFEKTLRGPVPLTHQYLPINLTWPGDWTLYKTNKAAYEQQVKEGAQRLLRHLKAKGYNKTEWHLFMNNKKKWNICPWDMDEPMDRADYDGLAWFGHLFDAIKKMGPKIMVKPVYRIDIYKFWPSQISDINKILGPVTDLWNVELGSWEKEALLRYKKDGKKLWMYMPTKGEINMPLTDMRDWAWKSYQLKCDGFCFWSTTSMAPGRWEKPHAENRGSDQLFYSGAPFGKNEPWPSLRLKALRRGMYDHEYFTLLEEKQGRKAVENILEKWYFPGNTNWWETPERWDAVRAEVARAIAQTMEKTKK</sequence>
<organism evidence="1 2">
    <name type="scientific">Candidatus Raymondbacteria bacterium RIFOXYD12_FULL_49_13</name>
    <dbReference type="NCBI Taxonomy" id="1817890"/>
    <lineage>
        <taxon>Bacteria</taxon>
        <taxon>Raymondiibacteriota</taxon>
    </lineage>
</organism>
<protein>
    <submittedName>
        <fullName evidence="1">Uncharacterized protein</fullName>
    </submittedName>
</protein>
<evidence type="ECO:0000313" key="2">
    <source>
        <dbReference type="Proteomes" id="UP000179243"/>
    </source>
</evidence>